<dbReference type="PANTHER" id="PTHR46230">
    <property type="match status" value="1"/>
</dbReference>
<dbReference type="PIRSF" id="PIRSF003113">
    <property type="entry name" value="BolA"/>
    <property type="match status" value="1"/>
</dbReference>
<evidence type="ECO:0000313" key="2">
    <source>
        <dbReference type="EMBL" id="GAO98752.1"/>
    </source>
</evidence>
<evidence type="ECO:0000256" key="1">
    <source>
        <dbReference type="RuleBase" id="RU003860"/>
    </source>
</evidence>
<dbReference type="PANTHER" id="PTHR46230:SF7">
    <property type="entry name" value="BOLA-LIKE PROTEIN 1"/>
    <property type="match status" value="1"/>
</dbReference>
<sequence>MTSVKTKMEHLLMHSLRPQSLEIIDDSGRHQGHKEVINLEETHFTIFMVASAFEGKQALQRHRLVHNVLKDLLSSKIHALSLKLQAPSEIQEI</sequence>
<dbReference type="OrthoDB" id="9811118at2"/>
<accession>A0A0K8ME44</accession>
<dbReference type="EMBL" id="BBVC01000086">
    <property type="protein sequence ID" value="GAO98752.1"/>
    <property type="molecule type" value="Genomic_DNA"/>
</dbReference>
<dbReference type="STRING" id="1629334.Cva_01420"/>
<dbReference type="InterPro" id="IPR036065">
    <property type="entry name" value="BolA-like_sf"/>
</dbReference>
<organism evidence="2 3">
    <name type="scientific">Caedimonas varicaedens</name>
    <dbReference type="NCBI Taxonomy" id="1629334"/>
    <lineage>
        <taxon>Bacteria</taxon>
        <taxon>Pseudomonadati</taxon>
        <taxon>Pseudomonadota</taxon>
        <taxon>Alphaproteobacteria</taxon>
        <taxon>Holosporales</taxon>
        <taxon>Caedimonadaceae</taxon>
        <taxon>Caedimonas</taxon>
    </lineage>
</organism>
<gene>
    <name evidence="2" type="ORF">Cva_01420</name>
</gene>
<reference evidence="2 3" key="1">
    <citation type="submission" date="2015-03" db="EMBL/GenBank/DDBJ databases">
        <title>Caedibacter varicaedens, whole genome shotgun sequence.</title>
        <authorList>
            <person name="Suzuki H."/>
            <person name="Dapper A.L."/>
            <person name="Gibson A.K."/>
            <person name="Jackson C."/>
            <person name="Lee H."/>
            <person name="Pejaver V.R."/>
            <person name="Doak T."/>
            <person name="Lynch M."/>
        </authorList>
    </citation>
    <scope>NUCLEOTIDE SEQUENCE [LARGE SCALE GENOMIC DNA]</scope>
</reference>
<comment type="caution">
    <text evidence="2">The sequence shown here is derived from an EMBL/GenBank/DDBJ whole genome shotgun (WGS) entry which is preliminary data.</text>
</comment>
<dbReference type="Gene3D" id="3.30.300.90">
    <property type="entry name" value="BolA-like"/>
    <property type="match status" value="1"/>
</dbReference>
<dbReference type="SUPFAM" id="SSF82657">
    <property type="entry name" value="BolA-like"/>
    <property type="match status" value="1"/>
</dbReference>
<dbReference type="GO" id="GO:0016226">
    <property type="term" value="P:iron-sulfur cluster assembly"/>
    <property type="evidence" value="ECO:0007669"/>
    <property type="project" value="TreeGrafter"/>
</dbReference>
<dbReference type="Proteomes" id="UP000036771">
    <property type="component" value="Unassembled WGS sequence"/>
</dbReference>
<proteinExistence type="inferred from homology"/>
<evidence type="ECO:0000313" key="3">
    <source>
        <dbReference type="Proteomes" id="UP000036771"/>
    </source>
</evidence>
<dbReference type="InterPro" id="IPR002634">
    <property type="entry name" value="BolA"/>
</dbReference>
<protein>
    <submittedName>
        <fullName evidence="2">Transcriptional regulator BolA</fullName>
    </submittedName>
</protein>
<keyword evidence="3" id="KW-1185">Reference proteome</keyword>
<name>A0A0K8ME44_9PROT</name>
<dbReference type="Pfam" id="PF01722">
    <property type="entry name" value="BolA"/>
    <property type="match status" value="1"/>
</dbReference>
<comment type="similarity">
    <text evidence="1">Belongs to the BolA/IbaG family.</text>
</comment>
<dbReference type="AlphaFoldDB" id="A0A0K8ME44"/>